<dbReference type="PANTHER" id="PTHR43641">
    <property type="entry name" value="FORMATE ACETYLTRANSFERASE 3-RELATED"/>
    <property type="match status" value="1"/>
</dbReference>
<dbReference type="InterPro" id="IPR051215">
    <property type="entry name" value="GRE"/>
</dbReference>
<feature type="domain" description="PFL" evidence="6">
    <location>
        <begin position="4"/>
        <end position="638"/>
    </location>
</feature>
<dbReference type="Proteomes" id="UP001431199">
    <property type="component" value="Unassembled WGS sequence"/>
</dbReference>
<dbReference type="InterPro" id="IPR001150">
    <property type="entry name" value="Gly_radical"/>
</dbReference>
<keyword evidence="7" id="KW-0670">Pyruvate</keyword>
<dbReference type="Gene3D" id="3.20.70.20">
    <property type="match status" value="1"/>
</dbReference>
<dbReference type="EMBL" id="JAODBU010000002">
    <property type="protein sequence ID" value="MCT7397979.1"/>
    <property type="molecule type" value="Genomic_DNA"/>
</dbReference>
<evidence type="ECO:0000256" key="3">
    <source>
        <dbReference type="PROSITE-ProRule" id="PRU00493"/>
    </source>
</evidence>
<dbReference type="PROSITE" id="PS51554">
    <property type="entry name" value="PFL"/>
    <property type="match status" value="1"/>
</dbReference>
<evidence type="ECO:0000256" key="1">
    <source>
        <dbReference type="ARBA" id="ARBA00022818"/>
    </source>
</evidence>
<dbReference type="PROSITE" id="PS51149">
    <property type="entry name" value="GLY_RADICAL_2"/>
    <property type="match status" value="1"/>
</dbReference>
<evidence type="ECO:0000313" key="8">
    <source>
        <dbReference type="Proteomes" id="UP001431199"/>
    </source>
</evidence>
<proteinExistence type="predicted"/>
<keyword evidence="2" id="KW-0456">Lyase</keyword>
<feature type="coiled-coil region" evidence="4">
    <location>
        <begin position="212"/>
        <end position="241"/>
    </location>
</feature>
<evidence type="ECO:0000313" key="7">
    <source>
        <dbReference type="EMBL" id="MCT7397979.1"/>
    </source>
</evidence>
<protein>
    <submittedName>
        <fullName evidence="7">Pyruvate formate-lyase</fullName>
    </submittedName>
</protein>
<keyword evidence="8" id="KW-1185">Reference proteome</keyword>
<keyword evidence="4" id="KW-0175">Coiled coil</keyword>
<evidence type="ECO:0000256" key="2">
    <source>
        <dbReference type="ARBA" id="ARBA00023239"/>
    </source>
</evidence>
<feature type="domain" description="Glycine radical" evidence="5">
    <location>
        <begin position="645"/>
        <end position="760"/>
    </location>
</feature>
<reference evidence="7" key="1">
    <citation type="submission" date="2022-09" db="EMBL/GenBank/DDBJ databases">
        <title>Eubacterium sp. LFL-14 isolated from human feces.</title>
        <authorList>
            <person name="Liu F."/>
        </authorList>
    </citation>
    <scope>NUCLEOTIDE SEQUENCE</scope>
    <source>
        <strain evidence="7">LFL-14</strain>
    </source>
</reference>
<evidence type="ECO:0000259" key="5">
    <source>
        <dbReference type="PROSITE" id="PS51149"/>
    </source>
</evidence>
<dbReference type="Pfam" id="PF01228">
    <property type="entry name" value="Gly_radical"/>
    <property type="match status" value="1"/>
</dbReference>
<dbReference type="Pfam" id="PF02901">
    <property type="entry name" value="PFL-like"/>
    <property type="match status" value="1"/>
</dbReference>
<gene>
    <name evidence="7" type="ORF">N5B56_02600</name>
</gene>
<dbReference type="SUPFAM" id="SSF51998">
    <property type="entry name" value="PFL-like glycyl radical enzymes"/>
    <property type="match status" value="1"/>
</dbReference>
<sequence length="760" mass="86468">MNDKSVKEIVEISKKIPCEKTIEEQVSIMEEYTECYKKYSDVSVARREIECLKVLFPRMFRKIEDKDLVVGRSDILPIGFGCVTSTGGVGHYCTFPKLKALRDSTDDEGLKERLNVLENFWDKHDTRSMFFDKALEPNKFGKFVDAKCPTILTARLSGMYLDYPKLIKKGIKGIEEEIRFQKSQTQDEEKIDLYDCFLECMQLLRDSIKHYINECNIEKEKAKTEKRKEEMQTVIDALEHILVDKPETMIEGIELAWIYMMLSMVVNYGRMDVYLGELLKSDLDKGLYTEDEAIEYIKSFFKLLEARRTNVNGRVIVGGKDRENVEACDLFCKLAIKAVMANKDIEPQFTLRVYDGMNKEVYNLALKAIAIGCTYPILYNDEVNIPAVQKALKVDEKTAEKYVPFGCGELVISGKSVGTPNVCINVLKILNIALNSGIDPWDNIDKSGGIEMKKPCELKSFADLQEQYYKLLDYNIERGAKSHMESYKLMNSQVKYLFTSLLLDDCIERGKAALDGGAQYLGGTLETYGNINASDSLTSIKYWVYDKKKYSLEEVVNAMNNNFENYENLRKDMLNAPKYGNDNPYADDVAVELHEYVCKKVSEQAEINGFDSYNVVIINNQVNTEWGRMTSASADGRLSTVYMNNGNNPQGGADKNGPTAMLNSLVKLKPDLHAGSVQNMKFSRDMFINHEDKIKALLRTYFKNGGGQIMISVVSKGELEDAYINPEKYPNLLVRVGGFSAKFINLDKDVQREIMSRTLN</sequence>
<comment type="caution">
    <text evidence="7">The sequence shown here is derived from an EMBL/GenBank/DDBJ whole genome shotgun (WGS) entry which is preliminary data.</text>
</comment>
<dbReference type="RefSeq" id="WP_118565592.1">
    <property type="nucleotide sequence ID" value="NZ_JAODBU010000002.1"/>
</dbReference>
<evidence type="ECO:0000256" key="4">
    <source>
        <dbReference type="SAM" id="Coils"/>
    </source>
</evidence>
<name>A0ABT2LXF7_9FIRM</name>
<dbReference type="InterPro" id="IPR004184">
    <property type="entry name" value="PFL_dom"/>
</dbReference>
<accession>A0ABT2LXF7</accession>
<organism evidence="7 8">
    <name type="scientific">Eubacterium album</name>
    <dbReference type="NCBI Taxonomy" id="2978477"/>
    <lineage>
        <taxon>Bacteria</taxon>
        <taxon>Bacillati</taxon>
        <taxon>Bacillota</taxon>
        <taxon>Clostridia</taxon>
        <taxon>Eubacteriales</taxon>
        <taxon>Eubacteriaceae</taxon>
        <taxon>Eubacterium</taxon>
    </lineage>
</organism>
<evidence type="ECO:0000259" key="6">
    <source>
        <dbReference type="PROSITE" id="PS51554"/>
    </source>
</evidence>
<feature type="modified residue" description="Glycine radical" evidence="3">
    <location>
        <position position="738"/>
    </location>
</feature>
<dbReference type="PANTHER" id="PTHR43641:SF2">
    <property type="entry name" value="DEHYDRATASE YBIW-RELATED"/>
    <property type="match status" value="1"/>
</dbReference>
<keyword evidence="1 3" id="KW-0556">Organic radical</keyword>